<dbReference type="Pfam" id="PF25917">
    <property type="entry name" value="BSH_RND"/>
    <property type="match status" value="1"/>
</dbReference>
<evidence type="ECO:0000259" key="6">
    <source>
        <dbReference type="Pfam" id="PF25944"/>
    </source>
</evidence>
<dbReference type="Pfam" id="PF25967">
    <property type="entry name" value="RND-MFP_C"/>
    <property type="match status" value="1"/>
</dbReference>
<comment type="caution">
    <text evidence="8">The sequence shown here is derived from an EMBL/GenBank/DDBJ whole genome shotgun (WGS) entry which is preliminary data.</text>
</comment>
<dbReference type="RefSeq" id="WP_264136572.1">
    <property type="nucleotide sequence ID" value="NZ_JAOYOD010000001.1"/>
</dbReference>
<evidence type="ECO:0000256" key="1">
    <source>
        <dbReference type="ARBA" id="ARBA00004196"/>
    </source>
</evidence>
<evidence type="ECO:0000256" key="2">
    <source>
        <dbReference type="ARBA" id="ARBA00009477"/>
    </source>
</evidence>
<reference evidence="8 9" key="1">
    <citation type="submission" date="2022-10" db="EMBL/GenBank/DDBJ databases">
        <title>Comparative genomics and taxonomic characterization of three novel marine species of genus Reichenbachiella exhibiting antioxidant and polysaccharide degradation activities.</title>
        <authorList>
            <person name="Muhammad N."/>
            <person name="Lee Y.-J."/>
            <person name="Ko J."/>
            <person name="Kim S.-G."/>
        </authorList>
    </citation>
    <scope>NUCLEOTIDE SEQUENCE [LARGE SCALE GENOMIC DNA]</scope>
    <source>
        <strain evidence="8 9">ABR2-5</strain>
    </source>
</reference>
<evidence type="ECO:0000259" key="5">
    <source>
        <dbReference type="Pfam" id="PF25917"/>
    </source>
</evidence>
<dbReference type="SUPFAM" id="SSF111369">
    <property type="entry name" value="HlyD-like secretion proteins"/>
    <property type="match status" value="1"/>
</dbReference>
<evidence type="ECO:0000259" key="4">
    <source>
        <dbReference type="Pfam" id="PF25876"/>
    </source>
</evidence>
<gene>
    <name evidence="8" type="ORF">N7U62_03900</name>
</gene>
<keyword evidence="3" id="KW-0175">Coiled coil</keyword>
<feature type="domain" description="Multidrug resistance protein MdtA-like barrel-sandwich hybrid" evidence="5">
    <location>
        <begin position="29"/>
        <end position="158"/>
    </location>
</feature>
<name>A0ABT3CQJ8_9BACT</name>
<feature type="coiled-coil region" evidence="3">
    <location>
        <begin position="67"/>
        <end position="94"/>
    </location>
</feature>
<dbReference type="Gene3D" id="2.40.420.20">
    <property type="match status" value="1"/>
</dbReference>
<proteinExistence type="inferred from homology"/>
<dbReference type="Gene3D" id="1.10.287.470">
    <property type="entry name" value="Helix hairpin bin"/>
    <property type="match status" value="1"/>
</dbReference>
<dbReference type="NCBIfam" id="TIGR01730">
    <property type="entry name" value="RND_mfp"/>
    <property type="match status" value="1"/>
</dbReference>
<accession>A0ABT3CQJ8</accession>
<dbReference type="Gene3D" id="2.40.50.100">
    <property type="match status" value="1"/>
</dbReference>
<comment type="subcellular location">
    <subcellularLocation>
        <location evidence="1">Cell envelope</location>
    </subcellularLocation>
</comment>
<feature type="domain" description="Multidrug resistance protein MdtA-like alpha-helical hairpin" evidence="4">
    <location>
        <begin position="67"/>
        <end position="135"/>
    </location>
</feature>
<feature type="domain" description="Multidrug resistance protein MdtA-like C-terminal permuted SH3" evidence="7">
    <location>
        <begin position="272"/>
        <end position="333"/>
    </location>
</feature>
<dbReference type="InterPro" id="IPR058627">
    <property type="entry name" value="MdtA-like_C"/>
</dbReference>
<comment type="similarity">
    <text evidence="2">Belongs to the membrane fusion protein (MFP) (TC 8.A.1) family.</text>
</comment>
<organism evidence="8 9">
    <name type="scientific">Reichenbachiella ulvae</name>
    <dbReference type="NCBI Taxonomy" id="2980104"/>
    <lineage>
        <taxon>Bacteria</taxon>
        <taxon>Pseudomonadati</taxon>
        <taxon>Bacteroidota</taxon>
        <taxon>Cytophagia</taxon>
        <taxon>Cytophagales</taxon>
        <taxon>Reichenbachiellaceae</taxon>
        <taxon>Reichenbachiella</taxon>
    </lineage>
</organism>
<evidence type="ECO:0000256" key="3">
    <source>
        <dbReference type="SAM" id="Coils"/>
    </source>
</evidence>
<dbReference type="Proteomes" id="UP001300692">
    <property type="component" value="Unassembled WGS sequence"/>
</dbReference>
<dbReference type="InterPro" id="IPR006143">
    <property type="entry name" value="RND_pump_MFP"/>
</dbReference>
<sequence length="354" mass="39319">MIPVVEVKANDVPLYRQFVGQVYGLKDIPIRARVEGYLLDIHFKEGQSVKKDQLLYSIDPEPLLAELSSQQAKVAEAKTKLANAENQLKRYEPLAEINAVSKSDLDFAKAQRDAALASLNAAKGNLRSSQIQLSYCKIKSPINGFIGKTNARVGEFVGRDPNPVILNTISKIDTVRVQFFLTEAEYLQVARYIRDHKNQFKSDSVKRDPVELGLILSDGSVHPYKGKVDFVNREVDATTGAILVQASFPNPDRIIRPGQFARVKVKMEEKKNTIAIPQRCVTEMQGQFSVMMVTDSSTVQSVPIKLGEKVSDLWLVESGLKIGDQIVLEGLQKVRSGMKIQPDTTVFNSVSSVE</sequence>
<protein>
    <submittedName>
        <fullName evidence="8">Efflux RND transporter periplasmic adaptor subunit</fullName>
    </submittedName>
</protein>
<dbReference type="EMBL" id="JAOYOD010000001">
    <property type="protein sequence ID" value="MCV9385789.1"/>
    <property type="molecule type" value="Genomic_DNA"/>
</dbReference>
<dbReference type="Gene3D" id="2.40.30.170">
    <property type="match status" value="1"/>
</dbReference>
<dbReference type="InterPro" id="IPR058625">
    <property type="entry name" value="MdtA-like_BSH"/>
</dbReference>
<keyword evidence="9" id="KW-1185">Reference proteome</keyword>
<dbReference type="PANTHER" id="PTHR30158">
    <property type="entry name" value="ACRA/E-RELATED COMPONENT OF DRUG EFFLUX TRANSPORTER"/>
    <property type="match status" value="1"/>
</dbReference>
<evidence type="ECO:0000313" key="9">
    <source>
        <dbReference type="Proteomes" id="UP001300692"/>
    </source>
</evidence>
<evidence type="ECO:0000259" key="7">
    <source>
        <dbReference type="Pfam" id="PF25967"/>
    </source>
</evidence>
<dbReference type="InterPro" id="IPR058626">
    <property type="entry name" value="MdtA-like_b-barrel"/>
</dbReference>
<dbReference type="InterPro" id="IPR058624">
    <property type="entry name" value="MdtA-like_HH"/>
</dbReference>
<dbReference type="Pfam" id="PF25944">
    <property type="entry name" value="Beta-barrel_RND"/>
    <property type="match status" value="1"/>
</dbReference>
<dbReference type="Pfam" id="PF25876">
    <property type="entry name" value="HH_MFP_RND"/>
    <property type="match status" value="1"/>
</dbReference>
<evidence type="ECO:0000313" key="8">
    <source>
        <dbReference type="EMBL" id="MCV9385789.1"/>
    </source>
</evidence>
<feature type="domain" description="Multidrug resistance protein MdtA-like beta-barrel" evidence="6">
    <location>
        <begin position="174"/>
        <end position="267"/>
    </location>
</feature>